<dbReference type="AlphaFoldDB" id="A0A9P5NYQ7"/>
<protein>
    <submittedName>
        <fullName evidence="1">Uncharacterized protein</fullName>
    </submittedName>
</protein>
<reference evidence="1" key="1">
    <citation type="submission" date="2020-11" db="EMBL/GenBank/DDBJ databases">
        <authorList>
            <consortium name="DOE Joint Genome Institute"/>
            <person name="Ahrendt S."/>
            <person name="Riley R."/>
            <person name="Andreopoulos W."/>
            <person name="LaButti K."/>
            <person name="Pangilinan J."/>
            <person name="Ruiz-duenas F.J."/>
            <person name="Barrasa J.M."/>
            <person name="Sanchez-Garcia M."/>
            <person name="Camarero S."/>
            <person name="Miyauchi S."/>
            <person name="Serrano A."/>
            <person name="Linde D."/>
            <person name="Babiker R."/>
            <person name="Drula E."/>
            <person name="Ayuso-Fernandez I."/>
            <person name="Pacheco R."/>
            <person name="Padilla G."/>
            <person name="Ferreira P."/>
            <person name="Barriuso J."/>
            <person name="Kellner H."/>
            <person name="Castanera R."/>
            <person name="Alfaro M."/>
            <person name="Ramirez L."/>
            <person name="Pisabarro A.G."/>
            <person name="Kuo A."/>
            <person name="Tritt A."/>
            <person name="Lipzen A."/>
            <person name="He G."/>
            <person name="Yan M."/>
            <person name="Ng V."/>
            <person name="Cullen D."/>
            <person name="Martin F."/>
            <person name="Rosso M.-N."/>
            <person name="Henrissat B."/>
            <person name="Hibbett D."/>
            <person name="Martinez A.T."/>
            <person name="Grigoriev I.V."/>
        </authorList>
    </citation>
    <scope>NUCLEOTIDE SEQUENCE</scope>
    <source>
        <strain evidence="1">AH 44721</strain>
    </source>
</reference>
<evidence type="ECO:0000313" key="1">
    <source>
        <dbReference type="EMBL" id="KAF8910930.1"/>
    </source>
</evidence>
<proteinExistence type="predicted"/>
<keyword evidence="2" id="KW-1185">Reference proteome</keyword>
<dbReference type="Proteomes" id="UP000724874">
    <property type="component" value="Unassembled WGS sequence"/>
</dbReference>
<dbReference type="OrthoDB" id="3051727at2759"/>
<sequence length="161" mass="17874">MLKTMCSRCWRIRVCVCMSKYRRQEVKINNCIIKTPYCLERITESKEQENLVRIRIAQSNTHKETTHTCSKPLSLSPSVPMSELTIADIHSTVQVTVSHLSASGIVSCLVGSVAGSEHGITRTPNVGTQQIWLASANKGVSGHLYIALDPGMEQMEIRKTC</sequence>
<evidence type="ECO:0000313" key="2">
    <source>
        <dbReference type="Proteomes" id="UP000724874"/>
    </source>
</evidence>
<name>A0A9P5NYQ7_GYMJU</name>
<dbReference type="EMBL" id="JADNYJ010000005">
    <property type="protein sequence ID" value="KAF8910930.1"/>
    <property type="molecule type" value="Genomic_DNA"/>
</dbReference>
<comment type="caution">
    <text evidence="1">The sequence shown here is derived from an EMBL/GenBank/DDBJ whole genome shotgun (WGS) entry which is preliminary data.</text>
</comment>
<gene>
    <name evidence="1" type="ORF">CPB84DRAFT_1064264</name>
</gene>
<accession>A0A9P5NYQ7</accession>
<organism evidence="1 2">
    <name type="scientific">Gymnopilus junonius</name>
    <name type="common">Spectacular rustgill mushroom</name>
    <name type="synonym">Gymnopilus spectabilis subsp. junonius</name>
    <dbReference type="NCBI Taxonomy" id="109634"/>
    <lineage>
        <taxon>Eukaryota</taxon>
        <taxon>Fungi</taxon>
        <taxon>Dikarya</taxon>
        <taxon>Basidiomycota</taxon>
        <taxon>Agaricomycotina</taxon>
        <taxon>Agaricomycetes</taxon>
        <taxon>Agaricomycetidae</taxon>
        <taxon>Agaricales</taxon>
        <taxon>Agaricineae</taxon>
        <taxon>Hymenogastraceae</taxon>
        <taxon>Gymnopilus</taxon>
    </lineage>
</organism>